<evidence type="ECO:0000256" key="5">
    <source>
        <dbReference type="ARBA" id="ARBA00022989"/>
    </source>
</evidence>
<dbReference type="Proteomes" id="UP000277579">
    <property type="component" value="Unassembled WGS sequence"/>
</dbReference>
<feature type="transmembrane region" description="Helical" evidence="7">
    <location>
        <begin position="359"/>
        <end position="382"/>
    </location>
</feature>
<proteinExistence type="inferred from homology"/>
<comment type="subcellular location">
    <subcellularLocation>
        <location evidence="1">Cell membrane</location>
        <topology evidence="1">Multi-pass membrane protein</topology>
    </subcellularLocation>
</comment>
<feature type="transmembrane region" description="Helical" evidence="7">
    <location>
        <begin position="388"/>
        <end position="407"/>
    </location>
</feature>
<feature type="transmembrane region" description="Helical" evidence="7">
    <location>
        <begin position="252"/>
        <end position="271"/>
    </location>
</feature>
<accession>A0A495M779</accession>
<feature type="transmembrane region" description="Helical" evidence="7">
    <location>
        <begin position="292"/>
        <end position="314"/>
    </location>
</feature>
<dbReference type="PANTHER" id="PTHR30250">
    <property type="entry name" value="PST FAMILY PREDICTED COLANIC ACID TRANSPORTER"/>
    <property type="match status" value="1"/>
</dbReference>
<feature type="transmembrane region" description="Helical" evidence="7">
    <location>
        <begin position="320"/>
        <end position="338"/>
    </location>
</feature>
<comment type="similarity">
    <text evidence="2">Belongs to the polysaccharide synthase family.</text>
</comment>
<feature type="transmembrane region" description="Helical" evidence="7">
    <location>
        <begin position="79"/>
        <end position="105"/>
    </location>
</feature>
<feature type="transmembrane region" description="Helical" evidence="7">
    <location>
        <begin position="441"/>
        <end position="459"/>
    </location>
</feature>
<dbReference type="InterPro" id="IPR050833">
    <property type="entry name" value="Poly_Biosynth_Transport"/>
</dbReference>
<name>A0A495M779_9FLAO</name>
<evidence type="ECO:0000256" key="7">
    <source>
        <dbReference type="SAM" id="Phobius"/>
    </source>
</evidence>
<feature type="transmembrane region" description="Helical" evidence="7">
    <location>
        <begin position="145"/>
        <end position="164"/>
    </location>
</feature>
<feature type="transmembrane region" description="Helical" evidence="7">
    <location>
        <begin position="170"/>
        <end position="190"/>
    </location>
</feature>
<evidence type="ECO:0000313" key="8">
    <source>
        <dbReference type="EMBL" id="RKS21841.1"/>
    </source>
</evidence>
<feature type="transmembrane region" description="Helical" evidence="7">
    <location>
        <begin position="210"/>
        <end position="232"/>
    </location>
</feature>
<sequence>MSLKNTVMSGMFWTFFDNFILKGLSFLTTIVLAKILTPADFGLIGSISIFIAISTTLVDGGLTSSLIRSNNLDKDDYSTVFYTNIVTSIIIYLILFLSASSIATFFNQKIIEDILKVYGLVFVISSLSSVQTTILIKELNFKKLAVLNIPSVVVGSVTALIMGYNGYGVWSLVFMYLVVQVVSALFLWSFSKWRPNLSFSFPKFKTHINYGYKLLITGILGNIFNNIYGVVIGRYFPIKVLGYYDRANTFSQYPATVLILMIGKVSFPVLAKYQDDITAFTLNFKKFISYSLYLTAPVMITISFYSKLFFVQFLGGEWRVAVPYFIILCYAAIFLPLHSLNTNALKIFGRTDMVLKLEIIMKVLISITLLIGFQFGIIGIVYSALVNSILLMGLNMYFVGLIIPYSFFEQFKSIIKIALLSAVLVLVFYGTTFIYPEIEFSIIYLSIFACFNFCLYIFLSKILNFEEAIFLFDIINKGIVFFKNKIT</sequence>
<feature type="transmembrane region" description="Helical" evidence="7">
    <location>
        <begin position="12"/>
        <end position="35"/>
    </location>
</feature>
<feature type="transmembrane region" description="Helical" evidence="7">
    <location>
        <begin position="414"/>
        <end position="435"/>
    </location>
</feature>
<gene>
    <name evidence="8" type="ORF">CLV94_2476</name>
</gene>
<protein>
    <submittedName>
        <fullName evidence="8">O-antigen/teichoic acid export membrane protein</fullName>
    </submittedName>
</protein>
<keyword evidence="9" id="KW-1185">Reference proteome</keyword>
<evidence type="ECO:0000256" key="1">
    <source>
        <dbReference type="ARBA" id="ARBA00004651"/>
    </source>
</evidence>
<keyword evidence="4 7" id="KW-0812">Transmembrane</keyword>
<reference evidence="8 9" key="1">
    <citation type="submission" date="2018-10" db="EMBL/GenBank/DDBJ databases">
        <title>Genomic Encyclopedia of Archaeal and Bacterial Type Strains, Phase II (KMG-II): from individual species to whole genera.</title>
        <authorList>
            <person name="Goeker M."/>
        </authorList>
    </citation>
    <scope>NUCLEOTIDE SEQUENCE [LARGE SCALE GENOMIC DNA]</scope>
    <source>
        <strain evidence="8 9">DSM 29537</strain>
    </source>
</reference>
<keyword evidence="6 7" id="KW-0472">Membrane</keyword>
<evidence type="ECO:0000313" key="9">
    <source>
        <dbReference type="Proteomes" id="UP000277579"/>
    </source>
</evidence>
<feature type="transmembrane region" description="Helical" evidence="7">
    <location>
        <begin position="41"/>
        <end position="67"/>
    </location>
</feature>
<evidence type="ECO:0000256" key="4">
    <source>
        <dbReference type="ARBA" id="ARBA00022692"/>
    </source>
</evidence>
<comment type="caution">
    <text evidence="8">The sequence shown here is derived from an EMBL/GenBank/DDBJ whole genome shotgun (WGS) entry which is preliminary data.</text>
</comment>
<dbReference type="GO" id="GO:0005886">
    <property type="term" value="C:plasma membrane"/>
    <property type="evidence" value="ECO:0007669"/>
    <property type="project" value="UniProtKB-SubCell"/>
</dbReference>
<dbReference type="Pfam" id="PF13440">
    <property type="entry name" value="Polysacc_synt_3"/>
    <property type="match status" value="1"/>
</dbReference>
<evidence type="ECO:0000256" key="2">
    <source>
        <dbReference type="ARBA" id="ARBA00007430"/>
    </source>
</evidence>
<dbReference type="EMBL" id="RBLC01000003">
    <property type="protein sequence ID" value="RKS21841.1"/>
    <property type="molecule type" value="Genomic_DNA"/>
</dbReference>
<keyword evidence="3" id="KW-1003">Cell membrane</keyword>
<dbReference type="CDD" id="cd13127">
    <property type="entry name" value="MATE_tuaB_like"/>
    <property type="match status" value="1"/>
</dbReference>
<dbReference type="AlphaFoldDB" id="A0A495M779"/>
<organism evidence="8 9">
    <name type="scientific">Flavobacterium endophyticum</name>
    <dbReference type="NCBI Taxonomy" id="1540163"/>
    <lineage>
        <taxon>Bacteria</taxon>
        <taxon>Pseudomonadati</taxon>
        <taxon>Bacteroidota</taxon>
        <taxon>Flavobacteriia</taxon>
        <taxon>Flavobacteriales</taxon>
        <taxon>Flavobacteriaceae</taxon>
        <taxon>Flavobacterium</taxon>
    </lineage>
</organism>
<keyword evidence="5 7" id="KW-1133">Transmembrane helix</keyword>
<evidence type="ECO:0000256" key="3">
    <source>
        <dbReference type="ARBA" id="ARBA00022475"/>
    </source>
</evidence>
<dbReference type="RefSeq" id="WP_121376780.1">
    <property type="nucleotide sequence ID" value="NZ_RBLC01000003.1"/>
</dbReference>
<dbReference type="PANTHER" id="PTHR30250:SF10">
    <property type="entry name" value="LIPOPOLYSACCHARIDE BIOSYNTHESIS PROTEIN WZXC"/>
    <property type="match status" value="1"/>
</dbReference>
<dbReference type="OrthoDB" id="9770347at2"/>
<evidence type="ECO:0000256" key="6">
    <source>
        <dbReference type="ARBA" id="ARBA00023136"/>
    </source>
</evidence>